<feature type="transmembrane region" description="Helical" evidence="7">
    <location>
        <begin position="329"/>
        <end position="352"/>
    </location>
</feature>
<dbReference type="InterPro" id="IPR004752">
    <property type="entry name" value="AmpG_permease/AT-1"/>
</dbReference>
<dbReference type="PATRIC" id="fig|1254432.3.peg.7476"/>
<dbReference type="SUPFAM" id="SSF103473">
    <property type="entry name" value="MFS general substrate transporter"/>
    <property type="match status" value="1"/>
</dbReference>
<dbReference type="InterPro" id="IPR024371">
    <property type="entry name" value="AcetylCoA_trans_1-like"/>
</dbReference>
<feature type="transmembrane region" description="Helical" evidence="7">
    <location>
        <begin position="151"/>
        <end position="171"/>
    </location>
</feature>
<dbReference type="GO" id="GO:0008521">
    <property type="term" value="F:acetyl-CoA transmembrane transporter activity"/>
    <property type="evidence" value="ECO:0007669"/>
    <property type="project" value="InterPro"/>
</dbReference>
<feature type="transmembrane region" description="Helical" evidence="7">
    <location>
        <begin position="266"/>
        <end position="285"/>
    </location>
</feature>
<sequence>MCQGLPFGFFTQALPVLLRKQGISLEGIGLASLLALPWALKFLWAPLVDRFFFPRLGRRRSWILPLQGLTIAALGLLALRDPGEGLSSVLAAVLIVNLLSATQDIATDGLAVDLLAPGERGLANGIQVAGYRAGMIVGGGALLVLFDRLGWGLTFALMALSIALLSIPTLLAREAACGREGARSSSVVAIATSFWKRPHARQVLALIVVYKLGDAFAVGMLRPFLTDLGLSLADIGWLLGAVGFVAGLLGALAGGALVLRLVRRSSLVGFAVLQAASVLGYAYAARAEAGVPLLAALCAFEHFAGGMATAALFTCMMDWTDRESAATDYTLQASAMVIATGVASAASGFSAGRLGYPLHFSLAAVLAALSPVLAYLLFPSARLPAKLALEEASQGQSDKHPAQAPCLTDRCTRRGR</sequence>
<organism evidence="9 10">
    <name type="scientific">Sorangium cellulosum So0157-2</name>
    <dbReference type="NCBI Taxonomy" id="1254432"/>
    <lineage>
        <taxon>Bacteria</taxon>
        <taxon>Pseudomonadati</taxon>
        <taxon>Myxococcota</taxon>
        <taxon>Polyangia</taxon>
        <taxon>Polyangiales</taxon>
        <taxon>Polyangiaceae</taxon>
        <taxon>Sorangium</taxon>
    </lineage>
</organism>
<dbReference type="PANTHER" id="PTHR12778:SF10">
    <property type="entry name" value="MAJOR FACILITATOR SUPERFAMILY DOMAIN-CONTAINING PROTEIN 3"/>
    <property type="match status" value="1"/>
</dbReference>
<evidence type="ECO:0000256" key="7">
    <source>
        <dbReference type="SAM" id="Phobius"/>
    </source>
</evidence>
<evidence type="ECO:0000256" key="4">
    <source>
        <dbReference type="ARBA" id="ARBA00022989"/>
    </source>
</evidence>
<feature type="domain" description="Major facilitator superfamily (MFS) profile" evidence="8">
    <location>
        <begin position="1"/>
        <end position="382"/>
    </location>
</feature>
<evidence type="ECO:0000256" key="5">
    <source>
        <dbReference type="ARBA" id="ARBA00023136"/>
    </source>
</evidence>
<dbReference type="Proteomes" id="UP000014803">
    <property type="component" value="Chromosome"/>
</dbReference>
<feature type="transmembrane region" description="Helical" evidence="7">
    <location>
        <begin position="203"/>
        <end position="225"/>
    </location>
</feature>
<reference evidence="9 10" key="1">
    <citation type="journal article" date="2013" name="Sci. Rep.">
        <title>Extraordinary expansion of a Sorangium cellulosum genome from an alkaline milieu.</title>
        <authorList>
            <person name="Han K."/>
            <person name="Li Z.F."/>
            <person name="Peng R."/>
            <person name="Zhu L.P."/>
            <person name="Zhou T."/>
            <person name="Wang L.G."/>
            <person name="Li S.G."/>
            <person name="Zhang X.B."/>
            <person name="Hu W."/>
            <person name="Wu Z.H."/>
            <person name="Qin N."/>
            <person name="Li Y.Z."/>
        </authorList>
    </citation>
    <scope>NUCLEOTIDE SEQUENCE [LARGE SCALE GENOMIC DNA]</scope>
    <source>
        <strain evidence="9 10">So0157-2</strain>
    </source>
</reference>
<feature type="transmembrane region" description="Helical" evidence="7">
    <location>
        <begin position="358"/>
        <end position="378"/>
    </location>
</feature>
<dbReference type="EMBL" id="CP003969">
    <property type="protein sequence ID" value="AGP38883.1"/>
    <property type="molecule type" value="Genomic_DNA"/>
</dbReference>
<feature type="transmembrane region" description="Helical" evidence="7">
    <location>
        <begin position="85"/>
        <end position="101"/>
    </location>
</feature>
<evidence type="ECO:0000313" key="10">
    <source>
        <dbReference type="Proteomes" id="UP000014803"/>
    </source>
</evidence>
<dbReference type="InterPro" id="IPR011701">
    <property type="entry name" value="MFS"/>
</dbReference>
<evidence type="ECO:0000256" key="6">
    <source>
        <dbReference type="SAM" id="MobiDB-lite"/>
    </source>
</evidence>
<dbReference type="PROSITE" id="PS50850">
    <property type="entry name" value="MFS"/>
    <property type="match status" value="1"/>
</dbReference>
<evidence type="ECO:0000313" key="9">
    <source>
        <dbReference type="EMBL" id="AGP38883.1"/>
    </source>
</evidence>
<dbReference type="KEGG" id="scu:SCE1572_32975"/>
<protein>
    <recommendedName>
        <fullName evidence="8">Major facilitator superfamily (MFS) profile domain-containing protein</fullName>
    </recommendedName>
</protein>
<dbReference type="Pfam" id="PF07690">
    <property type="entry name" value="MFS_1"/>
    <property type="match status" value="1"/>
</dbReference>
<evidence type="ECO:0000259" key="8">
    <source>
        <dbReference type="PROSITE" id="PS50850"/>
    </source>
</evidence>
<name>S4Y7M2_SORCE</name>
<dbReference type="GO" id="GO:0035348">
    <property type="term" value="P:acetyl-CoA transmembrane transport"/>
    <property type="evidence" value="ECO:0007669"/>
    <property type="project" value="InterPro"/>
</dbReference>
<feature type="transmembrane region" description="Helical" evidence="7">
    <location>
        <begin position="237"/>
        <end position="259"/>
    </location>
</feature>
<evidence type="ECO:0000256" key="3">
    <source>
        <dbReference type="ARBA" id="ARBA00022692"/>
    </source>
</evidence>
<keyword evidence="3 7" id="KW-0812">Transmembrane</keyword>
<evidence type="ECO:0000256" key="1">
    <source>
        <dbReference type="ARBA" id="ARBA00004141"/>
    </source>
</evidence>
<dbReference type="CDD" id="cd17485">
    <property type="entry name" value="MFS_MFSD3"/>
    <property type="match status" value="1"/>
</dbReference>
<dbReference type="Pfam" id="PF13000">
    <property type="entry name" value="Acatn"/>
    <property type="match status" value="1"/>
</dbReference>
<dbReference type="InterPro" id="IPR036259">
    <property type="entry name" value="MFS_trans_sf"/>
</dbReference>
<dbReference type="InterPro" id="IPR020846">
    <property type="entry name" value="MFS_dom"/>
</dbReference>
<gene>
    <name evidence="9" type="ORF">SCE1572_32975</name>
</gene>
<dbReference type="eggNOG" id="COG2814">
    <property type="taxonomic scope" value="Bacteria"/>
</dbReference>
<keyword evidence="5 7" id="KW-0472">Membrane</keyword>
<dbReference type="STRING" id="1254432.SCE1572_32975"/>
<feature type="region of interest" description="Disordered" evidence="6">
    <location>
        <begin position="392"/>
        <end position="416"/>
    </location>
</feature>
<evidence type="ECO:0000256" key="2">
    <source>
        <dbReference type="ARBA" id="ARBA00022448"/>
    </source>
</evidence>
<dbReference type="PANTHER" id="PTHR12778">
    <property type="entry name" value="SOLUTE CARRIER FAMILY 33 ACETYL-COA TRANSPORTER -RELATED"/>
    <property type="match status" value="1"/>
</dbReference>
<keyword evidence="4 7" id="KW-1133">Transmembrane helix</keyword>
<feature type="transmembrane region" description="Helical" evidence="7">
    <location>
        <begin position="291"/>
        <end position="317"/>
    </location>
</feature>
<accession>S4Y7M2</accession>
<dbReference type="GO" id="GO:0016020">
    <property type="term" value="C:membrane"/>
    <property type="evidence" value="ECO:0007669"/>
    <property type="project" value="UniProtKB-SubCell"/>
</dbReference>
<proteinExistence type="predicted"/>
<dbReference type="Gene3D" id="1.20.1250.20">
    <property type="entry name" value="MFS general substrate transporter like domains"/>
    <property type="match status" value="2"/>
</dbReference>
<feature type="transmembrane region" description="Helical" evidence="7">
    <location>
        <begin position="61"/>
        <end position="79"/>
    </location>
</feature>
<keyword evidence="2" id="KW-0813">Transport</keyword>
<dbReference type="HOGENOM" id="CLU_029352_4_2_7"/>
<comment type="subcellular location">
    <subcellularLocation>
        <location evidence="1">Membrane</location>
        <topology evidence="1">Multi-pass membrane protein</topology>
    </subcellularLocation>
</comment>
<dbReference type="AlphaFoldDB" id="S4Y7M2"/>